<dbReference type="eggNOG" id="ENOG502RYP5">
    <property type="taxonomic scope" value="Eukaryota"/>
</dbReference>
<keyword evidence="4" id="KW-1185">Reference proteome</keyword>
<dbReference type="SMART" id="SM00322">
    <property type="entry name" value="KH"/>
    <property type="match status" value="1"/>
</dbReference>
<protein>
    <recommendedName>
        <fullName evidence="2">K Homology domain-containing protein</fullName>
    </recommendedName>
</protein>
<dbReference type="Gene3D" id="3.30.1370.10">
    <property type="entry name" value="K Homology domain, type 1"/>
    <property type="match status" value="1"/>
</dbReference>
<dbReference type="Pfam" id="PF00013">
    <property type="entry name" value="KH_1"/>
    <property type="match status" value="1"/>
</dbReference>
<dbReference type="InterPro" id="IPR004087">
    <property type="entry name" value="KH_dom"/>
</dbReference>
<evidence type="ECO:0000256" key="1">
    <source>
        <dbReference type="PROSITE-ProRule" id="PRU00117"/>
    </source>
</evidence>
<proteinExistence type="predicted"/>
<feature type="domain" description="K Homology" evidence="2">
    <location>
        <begin position="2"/>
        <end position="66"/>
    </location>
</feature>
<keyword evidence="1" id="KW-0694">RNA-binding</keyword>
<dbReference type="InterPro" id="IPR036612">
    <property type="entry name" value="KH_dom_type_1_sf"/>
</dbReference>
<dbReference type="SUPFAM" id="SSF54791">
    <property type="entry name" value="Eukaryotic type KH-domain (KH-domain type I)"/>
    <property type="match status" value="1"/>
</dbReference>
<evidence type="ECO:0000313" key="3">
    <source>
        <dbReference type="EnsemblProtists" id="HpaP812878"/>
    </source>
</evidence>
<name>M4C1E0_HYAAE</name>
<organism evidence="3 4">
    <name type="scientific">Hyaloperonospora arabidopsidis (strain Emoy2)</name>
    <name type="common">Downy mildew agent</name>
    <name type="synonym">Peronospora arabidopsidis</name>
    <dbReference type="NCBI Taxonomy" id="559515"/>
    <lineage>
        <taxon>Eukaryota</taxon>
        <taxon>Sar</taxon>
        <taxon>Stramenopiles</taxon>
        <taxon>Oomycota</taxon>
        <taxon>Peronosporomycetes</taxon>
        <taxon>Peronosporales</taxon>
        <taxon>Peronosporaceae</taxon>
        <taxon>Hyaloperonospora</taxon>
    </lineage>
</organism>
<dbReference type="GO" id="GO:0003723">
    <property type="term" value="F:RNA binding"/>
    <property type="evidence" value="ECO:0007669"/>
    <property type="project" value="UniProtKB-UniRule"/>
</dbReference>
<dbReference type="InterPro" id="IPR004088">
    <property type="entry name" value="KH_dom_type_1"/>
</dbReference>
<dbReference type="CDD" id="cd00105">
    <property type="entry name" value="KH-I"/>
    <property type="match status" value="1"/>
</dbReference>
<reference evidence="4" key="1">
    <citation type="journal article" date="2010" name="Science">
        <title>Signatures of adaptation to obligate biotrophy in the Hyaloperonospora arabidopsidis genome.</title>
        <authorList>
            <person name="Baxter L."/>
            <person name="Tripathy S."/>
            <person name="Ishaque N."/>
            <person name="Boot N."/>
            <person name="Cabral A."/>
            <person name="Kemen E."/>
            <person name="Thines M."/>
            <person name="Ah-Fong A."/>
            <person name="Anderson R."/>
            <person name="Badejoko W."/>
            <person name="Bittner-Eddy P."/>
            <person name="Boore J.L."/>
            <person name="Chibucos M.C."/>
            <person name="Coates M."/>
            <person name="Dehal P."/>
            <person name="Delehaunty K."/>
            <person name="Dong S."/>
            <person name="Downton P."/>
            <person name="Dumas B."/>
            <person name="Fabro G."/>
            <person name="Fronick C."/>
            <person name="Fuerstenberg S.I."/>
            <person name="Fulton L."/>
            <person name="Gaulin E."/>
            <person name="Govers F."/>
            <person name="Hughes L."/>
            <person name="Humphray S."/>
            <person name="Jiang R.H."/>
            <person name="Judelson H."/>
            <person name="Kamoun S."/>
            <person name="Kyung K."/>
            <person name="Meijer H."/>
            <person name="Minx P."/>
            <person name="Morris P."/>
            <person name="Nelson J."/>
            <person name="Phuntumart V."/>
            <person name="Qutob D."/>
            <person name="Rehmany A."/>
            <person name="Rougon-Cardoso A."/>
            <person name="Ryden P."/>
            <person name="Torto-Alalibo T."/>
            <person name="Studholme D."/>
            <person name="Wang Y."/>
            <person name="Win J."/>
            <person name="Wood J."/>
            <person name="Clifton S.W."/>
            <person name="Rogers J."/>
            <person name="Van den Ackerveken G."/>
            <person name="Jones J.D."/>
            <person name="McDowell J.M."/>
            <person name="Beynon J."/>
            <person name="Tyler B.M."/>
        </authorList>
    </citation>
    <scope>NUCLEOTIDE SEQUENCE [LARGE SCALE GENOMIC DNA]</scope>
    <source>
        <strain evidence="4">Emoy2</strain>
    </source>
</reference>
<dbReference type="VEuPathDB" id="FungiDB:HpaG812878"/>
<accession>M4C1E0</accession>
<evidence type="ECO:0000259" key="2">
    <source>
        <dbReference type="SMART" id="SM00322"/>
    </source>
</evidence>
<dbReference type="HOGENOM" id="CLU_058729_0_0_1"/>
<dbReference type="OMA" id="TRWSNYC"/>
<dbReference type="PROSITE" id="PS50084">
    <property type="entry name" value="KH_TYPE_1"/>
    <property type="match status" value="1"/>
</dbReference>
<dbReference type="EMBL" id="JH598092">
    <property type="status" value="NOT_ANNOTATED_CDS"/>
    <property type="molecule type" value="Genomic_DNA"/>
</dbReference>
<reference evidence="3" key="2">
    <citation type="submission" date="2015-06" db="UniProtKB">
        <authorList>
            <consortium name="EnsemblProtists"/>
        </authorList>
    </citation>
    <scope>IDENTIFICATION</scope>
    <source>
        <strain evidence="3">Emoy2</strain>
    </source>
</reference>
<dbReference type="AlphaFoldDB" id="M4C1E0"/>
<dbReference type="EnsemblProtists" id="HpaT812878">
    <property type="protein sequence ID" value="HpaP812878"/>
    <property type="gene ID" value="HpaG812878"/>
</dbReference>
<dbReference type="Proteomes" id="UP000011713">
    <property type="component" value="Unassembled WGS sequence"/>
</dbReference>
<evidence type="ECO:0000313" key="4">
    <source>
        <dbReference type="Proteomes" id="UP000011713"/>
    </source>
</evidence>
<dbReference type="InParanoid" id="M4C1E0"/>
<sequence>MNSRDLPIPDYVPVGAVIGKGGSYCKALRQNYGVRCAVGASDRKVTLKGSRFGIERAVDDLAELFDTFAIAKDRVFEILAKDGPTHLWSFQEDEEASSNAQIGEYPYRLQQSGQAVETASQDESWIKEFREDDTAEVMAYLVENPSELPVDIRVAFGKTCFKLRSSHYKNSTLKWPELQRLRNYDDFSTRWSNFCSRATPCMSDLMDDLEEWMEEDVEPRKLIVMHVADADGNSYEVKYHLVYGQWELHSIYHRRHVRGSYDVILNNEISFRMRASTRTKLSKDDWTDIERHLELSLPDNGDIFATKVSLRQTAPIGMNIKSTEAKSTVHLNTYGLRFNISYVDQYQKEFRLKCRLPKAERELLDGKDNEAQVLLEKVLKVLT</sequence>